<feature type="signal peptide" evidence="1">
    <location>
        <begin position="1"/>
        <end position="27"/>
    </location>
</feature>
<evidence type="ECO:0000313" key="2">
    <source>
        <dbReference type="EMBL" id="SKC69740.1"/>
    </source>
</evidence>
<keyword evidence="1" id="KW-0732">Signal</keyword>
<protein>
    <submittedName>
        <fullName evidence="2">Uncharacterized protein</fullName>
    </submittedName>
</protein>
<sequence>MKPYTALSMVLLTAVAATSLVSGSASAAPVGQARSDAETSVTVTQPRLRGKFVTDPAWSTGFHGWAPRGSSQWLTHPQSIGTGGPYGLSYEAALAAAATATFPAVGTSGRIEIDGQCLTTDRGGTRTDLVRVASCSSASTQYTLAADGFLTDPSGRRLNVLGVGTKDMQLGFGPNNDADVSKLVMGQLVPDLSPSASVPTPSLRQGESVQVQATFNTDAGGQRIDIVPPLGTRITAVANPAFALDGTGTGGTMPIGTTAVTFTLTADADARLGLATGGSVSWSTNRVKLADFTANVLAAPIAPGVTIPNVTVRQGDAVEVPVAFTESVSGSAEIVVPAGLRPTGDAPAGFSWYPASNSYRGTITAANRSFTLALTANADAAVGVFDGAVRATGIDQVWTATIEAGAPVPDAPVVLLSPSIGGVLEPGAPVFSGTGQPGALIQVYGAWGSLLGETRVETDATWTLTWNKALTPGTYSGGSVRQYLDGKPFTSVPYDFRVDWRVAPLVVTSPSVGAIVLETNPVFTGTAQPGAAIEIRGVSGDLLGAVDRVADDGRWTITWNKTLLPARYVGGTVRQFVDGEQTHSVVYDFTVVVPRLEVVSPALGGTIAGTRPVFSGRANPGALIQIRGAWGTDLGSVTAGPQGDWSITWPSDYLPARYSGGTVTEAVGGTVVRTLPYDFTLVR</sequence>
<evidence type="ECO:0000256" key="1">
    <source>
        <dbReference type="SAM" id="SignalP"/>
    </source>
</evidence>
<feature type="chain" id="PRO_5045542123" evidence="1">
    <location>
        <begin position="28"/>
        <end position="683"/>
    </location>
</feature>
<name>A0ABY1LPS6_9MICO</name>
<evidence type="ECO:0000313" key="3">
    <source>
        <dbReference type="Proteomes" id="UP000190827"/>
    </source>
</evidence>
<organism evidence="2 3">
    <name type="scientific">Plantibacter cousiniae</name>
    <name type="common">nom. nud.</name>
    <dbReference type="NCBI Taxonomy" id="199709"/>
    <lineage>
        <taxon>Bacteria</taxon>
        <taxon>Bacillati</taxon>
        <taxon>Actinomycetota</taxon>
        <taxon>Actinomycetes</taxon>
        <taxon>Micrococcales</taxon>
        <taxon>Microbacteriaceae</taxon>
        <taxon>Plantibacter</taxon>
    </lineage>
</organism>
<dbReference type="InterPro" id="IPR013783">
    <property type="entry name" value="Ig-like_fold"/>
</dbReference>
<keyword evidence="3" id="KW-1185">Reference proteome</keyword>
<comment type="caution">
    <text evidence="2">The sequence shown here is derived from an EMBL/GenBank/DDBJ whole genome shotgun (WGS) entry which is preliminary data.</text>
</comment>
<dbReference type="Gene3D" id="2.60.40.10">
    <property type="entry name" value="Immunoglobulins"/>
    <property type="match status" value="2"/>
</dbReference>
<reference evidence="2 3" key="1">
    <citation type="submission" date="2017-02" db="EMBL/GenBank/DDBJ databases">
        <authorList>
            <person name="Varghese N."/>
            <person name="Submissions S."/>
        </authorList>
    </citation>
    <scope>NUCLEOTIDE SEQUENCE [LARGE SCALE GENOMIC DNA]</scope>
    <source>
        <strain evidence="2 3">VKM Ac-1787</strain>
    </source>
</reference>
<dbReference type="RefSeq" id="WP_079706706.1">
    <property type="nucleotide sequence ID" value="NZ_FUZO01000002.1"/>
</dbReference>
<dbReference type="Proteomes" id="UP000190827">
    <property type="component" value="Unassembled WGS sequence"/>
</dbReference>
<accession>A0ABY1LPS6</accession>
<proteinExistence type="predicted"/>
<gene>
    <name evidence="2" type="ORF">SAMN06295973_2998</name>
</gene>
<dbReference type="EMBL" id="FUZO01000002">
    <property type="protein sequence ID" value="SKC69740.1"/>
    <property type="molecule type" value="Genomic_DNA"/>
</dbReference>